<accession>A0A1P8V113</accession>
<dbReference type="InterPro" id="IPR039422">
    <property type="entry name" value="MarR/SlyA-like"/>
</dbReference>
<evidence type="ECO:0000313" key="3">
    <source>
        <dbReference type="Proteomes" id="UP000187059"/>
    </source>
</evidence>
<evidence type="ECO:0000259" key="1">
    <source>
        <dbReference type="PROSITE" id="PS50995"/>
    </source>
</evidence>
<dbReference type="PRINTS" id="PR00598">
    <property type="entry name" value="HTHMARR"/>
</dbReference>
<reference evidence="2 3" key="1">
    <citation type="submission" date="2016-04" db="EMBL/GenBank/DDBJ databases">
        <title>Deep-sea bacteria in the southern Pacific.</title>
        <authorList>
            <person name="Tang K."/>
        </authorList>
    </citation>
    <scope>NUCLEOTIDE SEQUENCE [LARGE SCALE GENOMIC DNA]</scope>
    <source>
        <strain evidence="2 3">JLT2014</strain>
        <plasmid evidence="3">ppaby4</plasmid>
    </source>
</reference>
<name>A0A1P8V113_9RHOB</name>
<sequence>MDRTDSIERIGGGLVQMKLMIGRRVIGRTAMANQAATMEVSALDALSIVPGAEEGQGVMINEIAKAMRVDQSRASRLVSTLVGHGLVERRVSSNDARRALVVRTARGSEMLAEIAQLRNALISEVISDWSDADADRFSKLMIRFLDGFDAGLSELEPE</sequence>
<proteinExistence type="predicted"/>
<gene>
    <name evidence="2" type="ORF">Ga0080574_TMP5062</name>
</gene>
<geneLocation type="plasmid" evidence="3">
    <name>ppaby4</name>
</geneLocation>
<dbReference type="RefSeq" id="WP_198039865.1">
    <property type="nucleotide sequence ID" value="NZ_CP015095.1"/>
</dbReference>
<feature type="domain" description="HTH marR-type" evidence="1">
    <location>
        <begin position="1"/>
        <end position="146"/>
    </location>
</feature>
<organism evidence="2 3">
    <name type="scientific">Salipiger abyssi</name>
    <dbReference type="NCBI Taxonomy" id="1250539"/>
    <lineage>
        <taxon>Bacteria</taxon>
        <taxon>Pseudomonadati</taxon>
        <taxon>Pseudomonadota</taxon>
        <taxon>Alphaproteobacteria</taxon>
        <taxon>Rhodobacterales</taxon>
        <taxon>Roseobacteraceae</taxon>
        <taxon>Salipiger</taxon>
    </lineage>
</organism>
<dbReference type="SUPFAM" id="SSF46785">
    <property type="entry name" value="Winged helix' DNA-binding domain"/>
    <property type="match status" value="1"/>
</dbReference>
<dbReference type="GO" id="GO:0006950">
    <property type="term" value="P:response to stress"/>
    <property type="evidence" value="ECO:0007669"/>
    <property type="project" value="TreeGrafter"/>
</dbReference>
<dbReference type="GO" id="GO:0003700">
    <property type="term" value="F:DNA-binding transcription factor activity"/>
    <property type="evidence" value="ECO:0007669"/>
    <property type="project" value="InterPro"/>
</dbReference>
<dbReference type="Gene3D" id="1.10.10.10">
    <property type="entry name" value="Winged helix-like DNA-binding domain superfamily/Winged helix DNA-binding domain"/>
    <property type="match status" value="1"/>
</dbReference>
<dbReference type="PANTHER" id="PTHR33164">
    <property type="entry name" value="TRANSCRIPTIONAL REGULATOR, MARR FAMILY"/>
    <property type="match status" value="1"/>
</dbReference>
<dbReference type="PANTHER" id="PTHR33164:SF57">
    <property type="entry name" value="MARR-FAMILY TRANSCRIPTIONAL REGULATOR"/>
    <property type="match status" value="1"/>
</dbReference>
<dbReference type="EMBL" id="CP015095">
    <property type="protein sequence ID" value="APZ55344.1"/>
    <property type="molecule type" value="Genomic_DNA"/>
</dbReference>
<dbReference type="InterPro" id="IPR036388">
    <property type="entry name" value="WH-like_DNA-bd_sf"/>
</dbReference>
<dbReference type="AlphaFoldDB" id="A0A1P8V113"/>
<dbReference type="InterPro" id="IPR036390">
    <property type="entry name" value="WH_DNA-bd_sf"/>
</dbReference>
<protein>
    <submittedName>
        <fullName evidence="2">Transcriptional regulator, MarR family</fullName>
    </submittedName>
</protein>
<dbReference type="Proteomes" id="UP000187059">
    <property type="component" value="Plasmid pPABY4"/>
</dbReference>
<dbReference type="KEGG" id="paby:Ga0080574_TMP5062"/>
<keyword evidence="3" id="KW-1185">Reference proteome</keyword>
<keyword evidence="2" id="KW-0614">Plasmid</keyword>
<evidence type="ECO:0000313" key="2">
    <source>
        <dbReference type="EMBL" id="APZ55344.1"/>
    </source>
</evidence>
<dbReference type="SMART" id="SM00347">
    <property type="entry name" value="HTH_MARR"/>
    <property type="match status" value="1"/>
</dbReference>
<dbReference type="InterPro" id="IPR000835">
    <property type="entry name" value="HTH_MarR-typ"/>
</dbReference>
<dbReference type="Pfam" id="PF12802">
    <property type="entry name" value="MarR_2"/>
    <property type="match status" value="1"/>
</dbReference>
<dbReference type="PROSITE" id="PS50995">
    <property type="entry name" value="HTH_MARR_2"/>
    <property type="match status" value="1"/>
</dbReference>